<evidence type="ECO:0000313" key="3">
    <source>
        <dbReference type="Proteomes" id="UP000007266"/>
    </source>
</evidence>
<dbReference type="InParanoid" id="A0A139WM64"/>
<protein>
    <submittedName>
        <fullName evidence="2">Uncharacterized protein</fullName>
    </submittedName>
</protein>
<organism evidence="2 3">
    <name type="scientific">Tribolium castaneum</name>
    <name type="common">Red flour beetle</name>
    <dbReference type="NCBI Taxonomy" id="7070"/>
    <lineage>
        <taxon>Eukaryota</taxon>
        <taxon>Metazoa</taxon>
        <taxon>Ecdysozoa</taxon>
        <taxon>Arthropoda</taxon>
        <taxon>Hexapoda</taxon>
        <taxon>Insecta</taxon>
        <taxon>Pterygota</taxon>
        <taxon>Neoptera</taxon>
        <taxon>Endopterygota</taxon>
        <taxon>Coleoptera</taxon>
        <taxon>Polyphaga</taxon>
        <taxon>Cucujiformia</taxon>
        <taxon>Tenebrionidae</taxon>
        <taxon>Tenebrionidae incertae sedis</taxon>
        <taxon>Tribolium</taxon>
    </lineage>
</organism>
<feature type="region of interest" description="Disordered" evidence="1">
    <location>
        <begin position="174"/>
        <end position="200"/>
    </location>
</feature>
<keyword evidence="3" id="KW-1185">Reference proteome</keyword>
<evidence type="ECO:0000256" key="1">
    <source>
        <dbReference type="SAM" id="MobiDB-lite"/>
    </source>
</evidence>
<evidence type="ECO:0000313" key="2">
    <source>
        <dbReference type="EMBL" id="KYB29109.1"/>
    </source>
</evidence>
<dbReference type="AlphaFoldDB" id="A0A139WM64"/>
<dbReference type="Proteomes" id="UP000007266">
    <property type="component" value="Linkage group 2"/>
</dbReference>
<dbReference type="EMBL" id="KQ971312">
    <property type="protein sequence ID" value="KYB29109.1"/>
    <property type="molecule type" value="Genomic_DNA"/>
</dbReference>
<sequence>MYFGNGGGVGDGGGYSGDSWGNSYGGGYFGYKGFLVDNSVESVDGVSGVFNSTTGAVGVSEGVAALDNITITGLLLVFAVSGQTVLDVVSVGVLGMGVVFVRDNSLGDGNGGGVSYGHGGGMGYGNRGGIAGYGSGVTGDGGNGGSIGTGNGGSVGMSYGSGVGDGGGGIGGWGAHDAGTSVSEQSAEDDELSKRENLLI</sequence>
<gene>
    <name evidence="2" type="primary">AUGUSTUS-3.0.2_30990</name>
    <name evidence="2" type="ORF">TcasGA2_TC030990</name>
</gene>
<name>A0A139WM64_TRICA</name>
<accession>A0A139WM64</accession>
<proteinExistence type="predicted"/>
<reference evidence="2 3" key="1">
    <citation type="journal article" date="2008" name="Nature">
        <title>The genome of the model beetle and pest Tribolium castaneum.</title>
        <authorList>
            <consortium name="Tribolium Genome Sequencing Consortium"/>
            <person name="Richards S."/>
            <person name="Gibbs R.A."/>
            <person name="Weinstock G.M."/>
            <person name="Brown S.J."/>
            <person name="Denell R."/>
            <person name="Beeman R.W."/>
            <person name="Gibbs R."/>
            <person name="Beeman R.W."/>
            <person name="Brown S.J."/>
            <person name="Bucher G."/>
            <person name="Friedrich M."/>
            <person name="Grimmelikhuijzen C.J."/>
            <person name="Klingler M."/>
            <person name="Lorenzen M."/>
            <person name="Richards S."/>
            <person name="Roth S."/>
            <person name="Schroder R."/>
            <person name="Tautz D."/>
            <person name="Zdobnov E.M."/>
            <person name="Muzny D."/>
            <person name="Gibbs R.A."/>
            <person name="Weinstock G.M."/>
            <person name="Attaway T."/>
            <person name="Bell S."/>
            <person name="Buhay C.J."/>
            <person name="Chandrabose M.N."/>
            <person name="Chavez D."/>
            <person name="Clerk-Blankenburg K.P."/>
            <person name="Cree A."/>
            <person name="Dao M."/>
            <person name="Davis C."/>
            <person name="Chacko J."/>
            <person name="Dinh H."/>
            <person name="Dugan-Rocha S."/>
            <person name="Fowler G."/>
            <person name="Garner T.T."/>
            <person name="Garnes J."/>
            <person name="Gnirke A."/>
            <person name="Hawes A."/>
            <person name="Hernandez J."/>
            <person name="Hines S."/>
            <person name="Holder M."/>
            <person name="Hume J."/>
            <person name="Jhangiani S.N."/>
            <person name="Joshi V."/>
            <person name="Khan Z.M."/>
            <person name="Jackson L."/>
            <person name="Kovar C."/>
            <person name="Kowis A."/>
            <person name="Lee S."/>
            <person name="Lewis L.R."/>
            <person name="Margolis J."/>
            <person name="Morgan M."/>
            <person name="Nazareth L.V."/>
            <person name="Nguyen N."/>
            <person name="Okwuonu G."/>
            <person name="Parker D."/>
            <person name="Richards S."/>
            <person name="Ruiz S.J."/>
            <person name="Santibanez J."/>
            <person name="Savard J."/>
            <person name="Scherer S.E."/>
            <person name="Schneider B."/>
            <person name="Sodergren E."/>
            <person name="Tautz D."/>
            <person name="Vattahil S."/>
            <person name="Villasana D."/>
            <person name="White C.S."/>
            <person name="Wright R."/>
            <person name="Park Y."/>
            <person name="Beeman R.W."/>
            <person name="Lord J."/>
            <person name="Oppert B."/>
            <person name="Lorenzen M."/>
            <person name="Brown S."/>
            <person name="Wang L."/>
            <person name="Savard J."/>
            <person name="Tautz D."/>
            <person name="Richards S."/>
            <person name="Weinstock G."/>
            <person name="Gibbs R.A."/>
            <person name="Liu Y."/>
            <person name="Worley K."/>
            <person name="Weinstock G."/>
            <person name="Elsik C.G."/>
            <person name="Reese J.T."/>
            <person name="Elhaik E."/>
            <person name="Landan G."/>
            <person name="Graur D."/>
            <person name="Arensburger P."/>
            <person name="Atkinson P."/>
            <person name="Beeman R.W."/>
            <person name="Beidler J."/>
            <person name="Brown S.J."/>
            <person name="Demuth J.P."/>
            <person name="Drury D.W."/>
            <person name="Du Y.Z."/>
            <person name="Fujiwara H."/>
            <person name="Lorenzen M."/>
            <person name="Maselli V."/>
            <person name="Osanai M."/>
            <person name="Park Y."/>
            <person name="Robertson H.M."/>
            <person name="Tu Z."/>
            <person name="Wang J.J."/>
            <person name="Wang S."/>
            <person name="Richards S."/>
            <person name="Song H."/>
            <person name="Zhang L."/>
            <person name="Sodergren E."/>
            <person name="Werner D."/>
            <person name="Stanke M."/>
            <person name="Morgenstern B."/>
            <person name="Solovyev V."/>
            <person name="Kosarev P."/>
            <person name="Brown G."/>
            <person name="Chen H.C."/>
            <person name="Ermolaeva O."/>
            <person name="Hlavina W."/>
            <person name="Kapustin Y."/>
            <person name="Kiryutin B."/>
            <person name="Kitts P."/>
            <person name="Maglott D."/>
            <person name="Pruitt K."/>
            <person name="Sapojnikov V."/>
            <person name="Souvorov A."/>
            <person name="Mackey A.J."/>
            <person name="Waterhouse R.M."/>
            <person name="Wyder S."/>
            <person name="Zdobnov E.M."/>
            <person name="Zdobnov E.M."/>
            <person name="Wyder S."/>
            <person name="Kriventseva E.V."/>
            <person name="Kadowaki T."/>
            <person name="Bork P."/>
            <person name="Aranda M."/>
            <person name="Bao R."/>
            <person name="Beermann A."/>
            <person name="Berns N."/>
            <person name="Bolognesi R."/>
            <person name="Bonneton F."/>
            <person name="Bopp D."/>
            <person name="Brown S.J."/>
            <person name="Bucher G."/>
            <person name="Butts T."/>
            <person name="Chaumot A."/>
            <person name="Denell R.E."/>
            <person name="Ferrier D.E."/>
            <person name="Friedrich M."/>
            <person name="Gordon C.M."/>
            <person name="Jindra M."/>
            <person name="Klingler M."/>
            <person name="Lan Q."/>
            <person name="Lattorff H.M."/>
            <person name="Laudet V."/>
            <person name="von Levetsow C."/>
            <person name="Liu Z."/>
            <person name="Lutz R."/>
            <person name="Lynch J.A."/>
            <person name="da Fonseca R.N."/>
            <person name="Posnien N."/>
            <person name="Reuter R."/>
            <person name="Roth S."/>
            <person name="Savard J."/>
            <person name="Schinko J.B."/>
            <person name="Schmitt C."/>
            <person name="Schoppmeier M."/>
            <person name="Schroder R."/>
            <person name="Shippy T.D."/>
            <person name="Simonnet F."/>
            <person name="Marques-Souza H."/>
            <person name="Tautz D."/>
            <person name="Tomoyasu Y."/>
            <person name="Trauner J."/>
            <person name="Van der Zee M."/>
            <person name="Vervoort M."/>
            <person name="Wittkopp N."/>
            <person name="Wimmer E.A."/>
            <person name="Yang X."/>
            <person name="Jones A.K."/>
            <person name="Sattelle D.B."/>
            <person name="Ebert P.R."/>
            <person name="Nelson D."/>
            <person name="Scott J.G."/>
            <person name="Beeman R.W."/>
            <person name="Muthukrishnan S."/>
            <person name="Kramer K.J."/>
            <person name="Arakane Y."/>
            <person name="Beeman R.W."/>
            <person name="Zhu Q."/>
            <person name="Hogenkamp D."/>
            <person name="Dixit R."/>
            <person name="Oppert B."/>
            <person name="Jiang H."/>
            <person name="Zou Z."/>
            <person name="Marshall J."/>
            <person name="Elpidina E."/>
            <person name="Vinokurov K."/>
            <person name="Oppert C."/>
            <person name="Zou Z."/>
            <person name="Evans J."/>
            <person name="Lu Z."/>
            <person name="Zhao P."/>
            <person name="Sumathipala N."/>
            <person name="Altincicek B."/>
            <person name="Vilcinskas A."/>
            <person name="Williams M."/>
            <person name="Hultmark D."/>
            <person name="Hetru C."/>
            <person name="Jiang H."/>
            <person name="Grimmelikhuijzen C.J."/>
            <person name="Hauser F."/>
            <person name="Cazzamali G."/>
            <person name="Williamson M."/>
            <person name="Park Y."/>
            <person name="Li B."/>
            <person name="Tanaka Y."/>
            <person name="Predel R."/>
            <person name="Neupert S."/>
            <person name="Schachtner J."/>
            <person name="Verleyen P."/>
            <person name="Raible F."/>
            <person name="Bork P."/>
            <person name="Friedrich M."/>
            <person name="Walden K.K."/>
            <person name="Robertson H.M."/>
            <person name="Angeli S."/>
            <person name="Foret S."/>
            <person name="Bucher G."/>
            <person name="Schuetz S."/>
            <person name="Maleszka R."/>
            <person name="Wimmer E.A."/>
            <person name="Beeman R.W."/>
            <person name="Lorenzen M."/>
            <person name="Tomoyasu Y."/>
            <person name="Miller S.C."/>
            <person name="Grossmann D."/>
            <person name="Bucher G."/>
        </authorList>
    </citation>
    <scope>NUCLEOTIDE SEQUENCE [LARGE SCALE GENOMIC DNA]</scope>
    <source>
        <strain evidence="2 3">Georgia GA2</strain>
    </source>
</reference>
<reference evidence="2 3" key="2">
    <citation type="journal article" date="2010" name="Nucleic Acids Res.">
        <title>BeetleBase in 2010: revisions to provide comprehensive genomic information for Tribolium castaneum.</title>
        <authorList>
            <person name="Kim H.S."/>
            <person name="Murphy T."/>
            <person name="Xia J."/>
            <person name="Caragea D."/>
            <person name="Park Y."/>
            <person name="Beeman R.W."/>
            <person name="Lorenzen M.D."/>
            <person name="Butcher S."/>
            <person name="Manak J.R."/>
            <person name="Brown S.J."/>
        </authorList>
    </citation>
    <scope>GENOME REANNOTATION</scope>
    <source>
        <strain evidence="2 3">Georgia GA2</strain>
    </source>
</reference>
<dbReference type="OMA" id="GQHRMGH"/>